<dbReference type="AlphaFoldDB" id="F7XQJ2"/>
<keyword evidence="3" id="KW-1133">Transmembrane helix</keyword>
<feature type="transmembrane region" description="Helical" evidence="3">
    <location>
        <begin position="197"/>
        <end position="218"/>
    </location>
</feature>
<name>F7XQJ2_METZD</name>
<evidence type="ECO:0000256" key="1">
    <source>
        <dbReference type="ARBA" id="ARBA00009186"/>
    </source>
</evidence>
<evidence type="ECO:0000259" key="4">
    <source>
        <dbReference type="Pfam" id="PF01578"/>
    </source>
</evidence>
<feature type="transmembrane region" description="Helical" evidence="3">
    <location>
        <begin position="230"/>
        <end position="250"/>
    </location>
</feature>
<evidence type="ECO:0000313" key="5">
    <source>
        <dbReference type="EMBL" id="AEH60494.1"/>
    </source>
</evidence>
<dbReference type="GO" id="GO:0016020">
    <property type="term" value="C:membrane"/>
    <property type="evidence" value="ECO:0007669"/>
    <property type="project" value="InterPro"/>
</dbReference>
<evidence type="ECO:0000256" key="2">
    <source>
        <dbReference type="ARBA" id="ARBA00022748"/>
    </source>
</evidence>
<dbReference type="GO" id="GO:0015232">
    <property type="term" value="F:heme transmembrane transporter activity"/>
    <property type="evidence" value="ECO:0007669"/>
    <property type="project" value="InterPro"/>
</dbReference>
<dbReference type="InterPro" id="IPR002541">
    <property type="entry name" value="Cyt_c_assembly"/>
</dbReference>
<dbReference type="KEGG" id="mzh:Mzhil_0627"/>
<comment type="similarity">
    <text evidence="1">Belongs to the CcmF/CycK/Ccl1/NrfE/CcsA family.</text>
</comment>
<feature type="transmembrane region" description="Helical" evidence="3">
    <location>
        <begin position="132"/>
        <end position="151"/>
    </location>
</feature>
<evidence type="ECO:0000256" key="3">
    <source>
        <dbReference type="SAM" id="Phobius"/>
    </source>
</evidence>
<reference evidence="5 6" key="1">
    <citation type="submission" date="2010-07" db="EMBL/GenBank/DDBJ databases">
        <title>The complete genome of Methanosalsum zhilinae DSM 4017.</title>
        <authorList>
            <consortium name="US DOE Joint Genome Institute (JGI-PGF)"/>
            <person name="Lucas S."/>
            <person name="Copeland A."/>
            <person name="Lapidus A."/>
            <person name="Glavina del Rio T."/>
            <person name="Dalin E."/>
            <person name="Tice H."/>
            <person name="Bruce D."/>
            <person name="Goodwin L."/>
            <person name="Pitluck S."/>
            <person name="Kyrpides N."/>
            <person name="Mavromatis K."/>
            <person name="Ovchinnikova G."/>
            <person name="Daligault H."/>
            <person name="Detter J.C."/>
            <person name="Han C."/>
            <person name="Tapia R."/>
            <person name="Larimer F."/>
            <person name="Land M."/>
            <person name="Hauser L."/>
            <person name="Markowitz V."/>
            <person name="Cheng J.-F."/>
            <person name="Hugenholtz P."/>
            <person name="Woyke T."/>
            <person name="Wu D."/>
            <person name="Spring S."/>
            <person name="Schueler E."/>
            <person name="Brambilla E."/>
            <person name="Klenk H.-P."/>
            <person name="Eisen J.A."/>
        </authorList>
    </citation>
    <scope>NUCLEOTIDE SEQUENCE [LARGE SCALE GENOMIC DNA]</scope>
    <source>
        <strain evidence="6">DSM 4017 / NBRC 107636 / OCM 62 / WeN5</strain>
    </source>
</reference>
<dbReference type="GeneID" id="10822238"/>
<sequence>MGLDINIGMIAIWLSLITGFGAFLYSSAFYLNRDSDAKSRSYLMETLCLGLLSFSVLLLTYYLFTVNATYDYVFQHSSMDLEWYYRISALWAGQEGSLLLWTWMIFIMLFAFSRLDSVKNFENTQLIAASRLVLLLITSVFLVLLVIKNPFSIYHMLPGGMVELTGWNPFVYAYDVPYGQGMNPLLRNPWMAVHPPVLFVGYAAFTFPFALAVAGLYLKDNSWINISAVWMRVSWLFLTLGIGLGGFWAYEVLGWGAWYWTWDPVETSSLIPWLTSTAYLHAHSRVKHSEYRVLVPVLAIFSFIFVIFATFVTRSGLWASVHSWQDFSLKGIAIAAFLLLLITISVLLLVRNYLADNRSNMD</sequence>
<organism evidence="5 6">
    <name type="scientific">Methanosalsum zhilinae (strain DSM 4017 / NBRC 107636 / OCM 62 / WeN5)</name>
    <name type="common">Methanohalophilus zhilinae</name>
    <dbReference type="NCBI Taxonomy" id="679901"/>
    <lineage>
        <taxon>Archaea</taxon>
        <taxon>Methanobacteriati</taxon>
        <taxon>Methanobacteriota</taxon>
        <taxon>Stenosarchaea group</taxon>
        <taxon>Methanomicrobia</taxon>
        <taxon>Methanosarcinales</taxon>
        <taxon>Methanosarcinaceae</taxon>
        <taxon>Methanosalsum</taxon>
    </lineage>
</organism>
<feature type="transmembrane region" description="Helical" evidence="3">
    <location>
        <begin position="42"/>
        <end position="64"/>
    </location>
</feature>
<feature type="domain" description="Cytochrome c assembly protein" evidence="4">
    <location>
        <begin position="91"/>
        <end position="315"/>
    </location>
</feature>
<dbReference type="GO" id="GO:0017004">
    <property type="term" value="P:cytochrome complex assembly"/>
    <property type="evidence" value="ECO:0007669"/>
    <property type="project" value="UniProtKB-KW"/>
</dbReference>
<accession>F7XQJ2</accession>
<keyword evidence="3" id="KW-0812">Transmembrane</keyword>
<dbReference type="Proteomes" id="UP000006622">
    <property type="component" value="Chromosome"/>
</dbReference>
<dbReference type="GO" id="GO:0020037">
    <property type="term" value="F:heme binding"/>
    <property type="evidence" value="ECO:0007669"/>
    <property type="project" value="InterPro"/>
</dbReference>
<dbReference type="HOGENOM" id="CLU_757817_0_0_2"/>
<feature type="transmembrane region" description="Helical" evidence="3">
    <location>
        <begin position="332"/>
        <end position="354"/>
    </location>
</feature>
<feature type="transmembrane region" description="Helical" evidence="3">
    <location>
        <begin position="84"/>
        <end position="112"/>
    </location>
</feature>
<feature type="transmembrane region" description="Helical" evidence="3">
    <location>
        <begin position="6"/>
        <end position="30"/>
    </location>
</feature>
<dbReference type="PANTHER" id="PTHR43653">
    <property type="entry name" value="CYTOCHROME C ASSEMBLY PROTEIN-RELATED"/>
    <property type="match status" value="1"/>
</dbReference>
<evidence type="ECO:0000313" key="6">
    <source>
        <dbReference type="Proteomes" id="UP000006622"/>
    </source>
</evidence>
<gene>
    <name evidence="5" type="ordered locus">Mzhil_0627</name>
</gene>
<keyword evidence="3" id="KW-0472">Membrane</keyword>
<dbReference type="PRINTS" id="PR01410">
    <property type="entry name" value="CCBIOGENESIS"/>
</dbReference>
<dbReference type="STRING" id="679901.Mzhil_0627"/>
<keyword evidence="2" id="KW-0201">Cytochrome c-type biogenesis</keyword>
<protein>
    <submittedName>
        <fullName evidence="5">Cytochrome c assembly protein</fullName>
    </submittedName>
</protein>
<proteinExistence type="inferred from homology"/>
<dbReference type="InterPro" id="IPR003567">
    <property type="entry name" value="Cyt_c_biogenesis"/>
</dbReference>
<dbReference type="EMBL" id="CP002101">
    <property type="protein sequence ID" value="AEH60494.1"/>
    <property type="molecule type" value="Genomic_DNA"/>
</dbReference>
<dbReference type="PANTHER" id="PTHR43653:SF1">
    <property type="entry name" value="CYTOCHROME C-TYPE BIOGENESIS PROTEIN CCMF"/>
    <property type="match status" value="1"/>
</dbReference>
<feature type="transmembrane region" description="Helical" evidence="3">
    <location>
        <begin position="293"/>
        <end position="312"/>
    </location>
</feature>
<dbReference type="RefSeq" id="WP_013897933.1">
    <property type="nucleotide sequence ID" value="NC_015676.1"/>
</dbReference>
<dbReference type="Pfam" id="PF01578">
    <property type="entry name" value="Cytochrom_C_asm"/>
    <property type="match status" value="1"/>
</dbReference>
<keyword evidence="6" id="KW-1185">Reference proteome</keyword>